<accession>A0A1S1RJQ8</accession>
<evidence type="ECO:0000313" key="1">
    <source>
        <dbReference type="EMBL" id="OHV46277.1"/>
    </source>
</evidence>
<dbReference type="Proteomes" id="UP000179627">
    <property type="component" value="Unassembled WGS sequence"/>
</dbReference>
<name>A0A1S1RJQ8_9ACTN</name>
<dbReference type="Gene3D" id="3.40.140.10">
    <property type="entry name" value="Cytidine Deaminase, domain 2"/>
    <property type="match status" value="1"/>
</dbReference>
<evidence type="ECO:0000313" key="2">
    <source>
        <dbReference type="Proteomes" id="UP000179627"/>
    </source>
</evidence>
<organism evidence="1 2">
    <name type="scientific">Parafrankia colletiae</name>
    <dbReference type="NCBI Taxonomy" id="573497"/>
    <lineage>
        <taxon>Bacteria</taxon>
        <taxon>Bacillati</taxon>
        <taxon>Actinomycetota</taxon>
        <taxon>Actinomycetes</taxon>
        <taxon>Frankiales</taxon>
        <taxon>Frankiaceae</taxon>
        <taxon>Parafrankia</taxon>
    </lineage>
</organism>
<protein>
    <submittedName>
        <fullName evidence="1">Cytidine deaminase</fullName>
    </submittedName>
</protein>
<gene>
    <name evidence="1" type="ORF">CC117_01110</name>
</gene>
<reference evidence="2" key="1">
    <citation type="submission" date="2016-07" db="EMBL/GenBank/DDBJ databases">
        <title>Sequence Frankia sp. strain CcI1.17.</title>
        <authorList>
            <person name="Ghodhbane-Gtari F."/>
            <person name="Swanson E."/>
            <person name="Gueddou A."/>
            <person name="Morris K."/>
            <person name="Hezbri K."/>
            <person name="Ktari A."/>
            <person name="Nouioui I."/>
            <person name="Abebe-Akele F."/>
            <person name="Simpson S."/>
            <person name="Thomas K."/>
            <person name="Gtari M."/>
            <person name="Tisa L.S."/>
            <person name="Hurst S."/>
        </authorList>
    </citation>
    <scope>NUCLEOTIDE SEQUENCE [LARGE SCALE GENOMIC DNA]</scope>
    <source>
        <strain evidence="2">Cc1.17</strain>
    </source>
</reference>
<sequence>MTSSTPPPGPAGLVLEAEDTKLVVLARAARLRAYTPAGQRAEGAAVRDTDGRTYAAATVAHARPELATSALRAAVVAAASSGARRFEAVAVVTDSAEIGADDLAVLAEFGAGVPVFLAGPDGVARDRVSS</sequence>
<dbReference type="InterPro" id="IPR016193">
    <property type="entry name" value="Cytidine_deaminase-like"/>
</dbReference>
<proteinExistence type="predicted"/>
<dbReference type="SUPFAM" id="SSF53927">
    <property type="entry name" value="Cytidine deaminase-like"/>
    <property type="match status" value="1"/>
</dbReference>
<dbReference type="GO" id="GO:0003824">
    <property type="term" value="F:catalytic activity"/>
    <property type="evidence" value="ECO:0007669"/>
    <property type="project" value="InterPro"/>
</dbReference>
<dbReference type="EMBL" id="MBLM01000002">
    <property type="protein sequence ID" value="OHV46277.1"/>
    <property type="molecule type" value="Genomic_DNA"/>
</dbReference>
<dbReference type="RefSeq" id="WP_071081825.1">
    <property type="nucleotide sequence ID" value="NZ_MBLM01000002.1"/>
</dbReference>
<comment type="caution">
    <text evidence="1">The sequence shown here is derived from an EMBL/GenBank/DDBJ whole genome shotgun (WGS) entry which is preliminary data.</text>
</comment>
<dbReference type="AlphaFoldDB" id="A0A1S1RJQ8"/>
<dbReference type="OrthoDB" id="3392994at2"/>
<keyword evidence="2" id="KW-1185">Reference proteome</keyword>